<dbReference type="InterPro" id="IPR052337">
    <property type="entry name" value="SAT4-like"/>
</dbReference>
<evidence type="ECO:0000256" key="6">
    <source>
        <dbReference type="SAM" id="Phobius"/>
    </source>
</evidence>
<comment type="similarity">
    <text evidence="5">Belongs to the SAT4 family.</text>
</comment>
<keyword evidence="9" id="KW-1185">Reference proteome</keyword>
<dbReference type="Pfam" id="PF20684">
    <property type="entry name" value="Fung_rhodopsin"/>
    <property type="match status" value="1"/>
</dbReference>
<accession>A0A2T2PAR5</accession>
<organism evidence="8 9">
    <name type="scientific">Corynespora cassiicola Philippines</name>
    <dbReference type="NCBI Taxonomy" id="1448308"/>
    <lineage>
        <taxon>Eukaryota</taxon>
        <taxon>Fungi</taxon>
        <taxon>Dikarya</taxon>
        <taxon>Ascomycota</taxon>
        <taxon>Pezizomycotina</taxon>
        <taxon>Dothideomycetes</taxon>
        <taxon>Pleosporomycetidae</taxon>
        <taxon>Pleosporales</taxon>
        <taxon>Corynesporascaceae</taxon>
        <taxon>Corynespora</taxon>
    </lineage>
</organism>
<dbReference type="PANTHER" id="PTHR33048:SF129">
    <property type="entry name" value="INTEGRAL MEMBRANE PROTEIN-RELATED"/>
    <property type="match status" value="1"/>
</dbReference>
<comment type="subcellular location">
    <subcellularLocation>
        <location evidence="1">Membrane</location>
        <topology evidence="1">Multi-pass membrane protein</topology>
    </subcellularLocation>
</comment>
<feature type="transmembrane region" description="Helical" evidence="6">
    <location>
        <begin position="88"/>
        <end position="109"/>
    </location>
</feature>
<feature type="domain" description="Rhodopsin" evidence="7">
    <location>
        <begin position="27"/>
        <end position="270"/>
    </location>
</feature>
<evidence type="ECO:0000313" key="9">
    <source>
        <dbReference type="Proteomes" id="UP000240883"/>
    </source>
</evidence>
<feature type="transmembrane region" description="Helical" evidence="6">
    <location>
        <begin position="121"/>
        <end position="142"/>
    </location>
</feature>
<feature type="transmembrane region" description="Helical" evidence="6">
    <location>
        <begin position="206"/>
        <end position="227"/>
    </location>
</feature>
<dbReference type="PANTHER" id="PTHR33048">
    <property type="entry name" value="PTH11-LIKE INTEGRAL MEMBRANE PROTEIN (AFU_ORTHOLOGUE AFUA_5G11245)"/>
    <property type="match status" value="1"/>
</dbReference>
<evidence type="ECO:0000256" key="1">
    <source>
        <dbReference type="ARBA" id="ARBA00004141"/>
    </source>
</evidence>
<proteinExistence type="inferred from homology"/>
<dbReference type="Proteomes" id="UP000240883">
    <property type="component" value="Unassembled WGS sequence"/>
</dbReference>
<feature type="transmembrane region" description="Helical" evidence="6">
    <location>
        <begin position="6"/>
        <end position="26"/>
    </location>
</feature>
<reference evidence="8 9" key="1">
    <citation type="journal article" date="2018" name="Front. Microbiol.">
        <title>Genome-Wide Analysis of Corynespora cassiicola Leaf Fall Disease Putative Effectors.</title>
        <authorList>
            <person name="Lopez D."/>
            <person name="Ribeiro S."/>
            <person name="Label P."/>
            <person name="Fumanal B."/>
            <person name="Venisse J.S."/>
            <person name="Kohler A."/>
            <person name="de Oliveira R.R."/>
            <person name="Labutti K."/>
            <person name="Lipzen A."/>
            <person name="Lail K."/>
            <person name="Bauer D."/>
            <person name="Ohm R.A."/>
            <person name="Barry K.W."/>
            <person name="Spatafora J."/>
            <person name="Grigoriev I.V."/>
            <person name="Martin F.M."/>
            <person name="Pujade-Renaud V."/>
        </authorList>
    </citation>
    <scope>NUCLEOTIDE SEQUENCE [LARGE SCALE GENOMIC DNA]</scope>
    <source>
        <strain evidence="8 9">Philippines</strain>
    </source>
</reference>
<keyword evidence="4 6" id="KW-0472">Membrane</keyword>
<gene>
    <name evidence="8" type="ORF">BS50DRAFT_479662</name>
</gene>
<dbReference type="InterPro" id="IPR049326">
    <property type="entry name" value="Rhodopsin_dom_fungi"/>
</dbReference>
<sequence length="357" mass="41035">MGDDTQSPILLGVGGGLLCISILLLCARLWSRMRPISRLRLDDWTALAATILAIAHYALLSASVVYGLGRHARFVSFSHRRMSLQLLFISQVVWFWSITLVKLSVAFLLLRIKQTRRWRIFVYSTMTILLLAAFAQTFFQFLQCRPFQVYWDPRLFRQGPVRCFKRSIINGNIVAFSSIQVGIDLIFSFIPIIFIRKLNRPRREKIFMCVLMGLGIFASIAAIVRTMTLQGFYTTRDIFRFNIIITLWAVLEQQFALIAATLPTLKAFMEQVLFKLGLFFYDEKTEAELRGTLVEFGLLNEGEKLEKVERRTVGEKELDFGISTSNRKVRDEWGDTFQDPDDKDIEGKLIESAKSSV</sequence>
<dbReference type="EMBL" id="KZ678128">
    <property type="protein sequence ID" value="PSN74749.1"/>
    <property type="molecule type" value="Genomic_DNA"/>
</dbReference>
<evidence type="ECO:0000256" key="5">
    <source>
        <dbReference type="ARBA" id="ARBA00038359"/>
    </source>
</evidence>
<dbReference type="OrthoDB" id="3897607at2759"/>
<evidence type="ECO:0000313" key="8">
    <source>
        <dbReference type="EMBL" id="PSN74749.1"/>
    </source>
</evidence>
<evidence type="ECO:0000256" key="3">
    <source>
        <dbReference type="ARBA" id="ARBA00022989"/>
    </source>
</evidence>
<evidence type="ECO:0000259" key="7">
    <source>
        <dbReference type="Pfam" id="PF20684"/>
    </source>
</evidence>
<evidence type="ECO:0000256" key="2">
    <source>
        <dbReference type="ARBA" id="ARBA00022692"/>
    </source>
</evidence>
<dbReference type="STRING" id="1448308.A0A2T2PAR5"/>
<feature type="transmembrane region" description="Helical" evidence="6">
    <location>
        <begin position="46"/>
        <end position="68"/>
    </location>
</feature>
<dbReference type="AlphaFoldDB" id="A0A2T2PAR5"/>
<feature type="transmembrane region" description="Helical" evidence="6">
    <location>
        <begin position="173"/>
        <end position="194"/>
    </location>
</feature>
<keyword evidence="2 6" id="KW-0812">Transmembrane</keyword>
<evidence type="ECO:0000256" key="4">
    <source>
        <dbReference type="ARBA" id="ARBA00023136"/>
    </source>
</evidence>
<name>A0A2T2PAR5_CORCC</name>
<dbReference type="GO" id="GO:0016020">
    <property type="term" value="C:membrane"/>
    <property type="evidence" value="ECO:0007669"/>
    <property type="project" value="UniProtKB-SubCell"/>
</dbReference>
<keyword evidence="3 6" id="KW-1133">Transmembrane helix</keyword>
<protein>
    <recommendedName>
        <fullName evidence="7">Rhodopsin domain-containing protein</fullName>
    </recommendedName>
</protein>